<comment type="similarity">
    <text evidence="2">Belongs to the SWEET sugar transporter family.</text>
</comment>
<evidence type="ECO:0000313" key="12">
    <source>
        <dbReference type="Proteomes" id="UP000236161"/>
    </source>
</evidence>
<dbReference type="GO" id="GO:0005886">
    <property type="term" value="C:plasma membrane"/>
    <property type="evidence" value="ECO:0007669"/>
    <property type="project" value="UniProtKB-SubCell"/>
</dbReference>
<sequence>MLWIYYAFIKTNAYLLITINSFGVLIETIYIIMYLTFAPKKAKIYTAKMIILLNVGLFSLIVLCTLLLFKGSIRLKVLGWICVSFSVSVFAAPLSIIRLVIKTRSVEFMPFSLSFFLTLSAVVWFSYGLFSRDIYVALPNILGFAFGAVQMLLYIIYKDAKVPELENKLPEHYVASTKLENISAESVSKEENKLNIINTIPV</sequence>
<keyword evidence="8 10" id="KW-1133">Transmembrane helix</keyword>
<dbReference type="AlphaFoldDB" id="A0A2I0AH00"/>
<protein>
    <submittedName>
        <fullName evidence="11">Bidirectional sugar transporter SWEET15</fullName>
    </submittedName>
</protein>
<dbReference type="Gene3D" id="1.20.1280.290">
    <property type="match status" value="1"/>
</dbReference>
<evidence type="ECO:0000256" key="4">
    <source>
        <dbReference type="ARBA" id="ARBA00022475"/>
    </source>
</evidence>
<dbReference type="GO" id="GO:0051119">
    <property type="term" value="F:sugar transmembrane transporter activity"/>
    <property type="evidence" value="ECO:0007669"/>
    <property type="project" value="InterPro"/>
</dbReference>
<evidence type="ECO:0000256" key="9">
    <source>
        <dbReference type="ARBA" id="ARBA00023136"/>
    </source>
</evidence>
<proteinExistence type="inferred from homology"/>
<dbReference type="PANTHER" id="PTHR10791">
    <property type="entry name" value="RAG1-ACTIVATING PROTEIN 1"/>
    <property type="match status" value="1"/>
</dbReference>
<evidence type="ECO:0000256" key="7">
    <source>
        <dbReference type="ARBA" id="ARBA00022737"/>
    </source>
</evidence>
<accession>A0A2I0AH00</accession>
<evidence type="ECO:0000256" key="6">
    <source>
        <dbReference type="ARBA" id="ARBA00022692"/>
    </source>
</evidence>
<dbReference type="PANTHER" id="PTHR10791:SF22">
    <property type="entry name" value="BIDIRECTIONAL SUGAR TRANSPORTER SWEET11"/>
    <property type="match status" value="1"/>
</dbReference>
<feature type="transmembrane region" description="Helical" evidence="10">
    <location>
        <begin position="136"/>
        <end position="157"/>
    </location>
</feature>
<keyword evidence="12" id="KW-1185">Reference proteome</keyword>
<evidence type="ECO:0000256" key="1">
    <source>
        <dbReference type="ARBA" id="ARBA00004651"/>
    </source>
</evidence>
<comment type="subcellular location">
    <subcellularLocation>
        <location evidence="1">Cell membrane</location>
        <topology evidence="1">Multi-pass membrane protein</topology>
    </subcellularLocation>
</comment>
<feature type="transmembrane region" description="Helical" evidence="10">
    <location>
        <begin position="108"/>
        <end position="130"/>
    </location>
</feature>
<evidence type="ECO:0000256" key="5">
    <source>
        <dbReference type="ARBA" id="ARBA00022597"/>
    </source>
</evidence>
<organism evidence="11 12">
    <name type="scientific">Apostasia shenzhenica</name>
    <dbReference type="NCBI Taxonomy" id="1088818"/>
    <lineage>
        <taxon>Eukaryota</taxon>
        <taxon>Viridiplantae</taxon>
        <taxon>Streptophyta</taxon>
        <taxon>Embryophyta</taxon>
        <taxon>Tracheophyta</taxon>
        <taxon>Spermatophyta</taxon>
        <taxon>Magnoliopsida</taxon>
        <taxon>Liliopsida</taxon>
        <taxon>Asparagales</taxon>
        <taxon>Orchidaceae</taxon>
        <taxon>Apostasioideae</taxon>
        <taxon>Apostasia</taxon>
    </lineage>
</organism>
<reference evidence="11 12" key="1">
    <citation type="journal article" date="2017" name="Nature">
        <title>The Apostasia genome and the evolution of orchids.</title>
        <authorList>
            <person name="Zhang G.Q."/>
            <person name="Liu K.W."/>
            <person name="Li Z."/>
            <person name="Lohaus R."/>
            <person name="Hsiao Y.Y."/>
            <person name="Niu S.C."/>
            <person name="Wang J.Y."/>
            <person name="Lin Y.C."/>
            <person name="Xu Q."/>
            <person name="Chen L.J."/>
            <person name="Yoshida K."/>
            <person name="Fujiwara S."/>
            <person name="Wang Z.W."/>
            <person name="Zhang Y.Q."/>
            <person name="Mitsuda N."/>
            <person name="Wang M."/>
            <person name="Liu G.H."/>
            <person name="Pecoraro L."/>
            <person name="Huang H.X."/>
            <person name="Xiao X.J."/>
            <person name="Lin M."/>
            <person name="Wu X.Y."/>
            <person name="Wu W.L."/>
            <person name="Chen Y.Y."/>
            <person name="Chang S.B."/>
            <person name="Sakamoto S."/>
            <person name="Ohme-Takagi M."/>
            <person name="Yagi M."/>
            <person name="Zeng S.J."/>
            <person name="Shen C.Y."/>
            <person name="Yeh C.M."/>
            <person name="Luo Y.B."/>
            <person name="Tsai W.C."/>
            <person name="Van de Peer Y."/>
            <person name="Liu Z.J."/>
        </authorList>
    </citation>
    <scope>NUCLEOTIDE SEQUENCE [LARGE SCALE GENOMIC DNA]</scope>
    <source>
        <strain evidence="12">cv. Shenzhen</strain>
        <tissue evidence="11">Stem</tissue>
    </source>
</reference>
<evidence type="ECO:0000256" key="10">
    <source>
        <dbReference type="SAM" id="Phobius"/>
    </source>
</evidence>
<name>A0A2I0AH00_9ASPA</name>
<keyword evidence="3" id="KW-0813">Transport</keyword>
<feature type="transmembrane region" description="Helical" evidence="10">
    <location>
        <begin position="12"/>
        <end position="37"/>
    </location>
</feature>
<evidence type="ECO:0000256" key="8">
    <source>
        <dbReference type="ARBA" id="ARBA00022989"/>
    </source>
</evidence>
<dbReference type="Proteomes" id="UP000236161">
    <property type="component" value="Unassembled WGS sequence"/>
</dbReference>
<keyword evidence="6 10" id="KW-0812">Transmembrane</keyword>
<gene>
    <name evidence="11" type="primary">SWEET15</name>
    <name evidence="11" type="ORF">AXF42_Ash000657</name>
</gene>
<dbReference type="EMBL" id="KZ451982">
    <property type="protein sequence ID" value="PKA54822.1"/>
    <property type="molecule type" value="Genomic_DNA"/>
</dbReference>
<evidence type="ECO:0000313" key="11">
    <source>
        <dbReference type="EMBL" id="PKA54822.1"/>
    </source>
</evidence>
<keyword evidence="7" id="KW-0677">Repeat</keyword>
<dbReference type="Pfam" id="PF03083">
    <property type="entry name" value="MtN3_slv"/>
    <property type="match status" value="2"/>
</dbReference>
<keyword evidence="4" id="KW-1003">Cell membrane</keyword>
<feature type="transmembrane region" description="Helical" evidence="10">
    <location>
        <begin position="49"/>
        <end position="71"/>
    </location>
</feature>
<dbReference type="OrthoDB" id="409725at2759"/>
<dbReference type="InterPro" id="IPR004316">
    <property type="entry name" value="SWEET_rpt"/>
</dbReference>
<evidence type="ECO:0000256" key="3">
    <source>
        <dbReference type="ARBA" id="ARBA00022448"/>
    </source>
</evidence>
<dbReference type="FunFam" id="1.20.1280.290:FF:000003">
    <property type="entry name" value="Bidirectional sugar transporter SWEET"/>
    <property type="match status" value="1"/>
</dbReference>
<keyword evidence="5 11" id="KW-0762">Sugar transport</keyword>
<keyword evidence="9 10" id="KW-0472">Membrane</keyword>
<feature type="transmembrane region" description="Helical" evidence="10">
    <location>
        <begin position="77"/>
        <end position="101"/>
    </location>
</feature>
<evidence type="ECO:0000256" key="2">
    <source>
        <dbReference type="ARBA" id="ARBA00007809"/>
    </source>
</evidence>
<dbReference type="InterPro" id="IPR047664">
    <property type="entry name" value="SWEET"/>
</dbReference>